<dbReference type="PANTHER" id="PTHR46044:SF14">
    <property type="entry name" value="ARYLACETONITRILASE"/>
    <property type="match status" value="1"/>
</dbReference>
<dbReference type="InterPro" id="IPR000132">
    <property type="entry name" value="Nitrilase/CN_hydratase_CS"/>
</dbReference>
<dbReference type="SUPFAM" id="SSF56317">
    <property type="entry name" value="Carbon-nitrogen hydrolase"/>
    <property type="match status" value="1"/>
</dbReference>
<dbReference type="GO" id="GO:0016836">
    <property type="term" value="F:hydro-lyase activity"/>
    <property type="evidence" value="ECO:0007669"/>
    <property type="project" value="UniProtKB-ARBA"/>
</dbReference>
<comment type="catalytic activity">
    <reaction evidence="3">
        <text>a nitrile + 2 H2O = a carboxylate + NH4(+)</text>
        <dbReference type="Rhea" id="RHEA:21724"/>
        <dbReference type="ChEBI" id="CHEBI:15377"/>
        <dbReference type="ChEBI" id="CHEBI:18379"/>
        <dbReference type="ChEBI" id="CHEBI:28938"/>
        <dbReference type="ChEBI" id="CHEBI:29067"/>
        <dbReference type="EC" id="3.5.5.1"/>
    </reaction>
</comment>
<evidence type="ECO:0000256" key="2">
    <source>
        <dbReference type="ARBA" id="ARBA00022801"/>
    </source>
</evidence>
<proteinExistence type="inferred from homology"/>
<feature type="active site" description="Proton acceptor" evidence="5">
    <location>
        <position position="48"/>
    </location>
</feature>
<reference evidence="7 8" key="1">
    <citation type="submission" date="2018-06" db="EMBL/GenBank/DDBJ databases">
        <title>Genome analysis of cellulolytic fungus Trichoderma lentiforme CFAM-422.</title>
        <authorList>
            <person name="Steindorff A.S."/>
            <person name="Formighieri E.F."/>
            <person name="Midorikawa G.E.O."/>
            <person name="Tamietti M.S."/>
            <person name="Ramos E.Z."/>
            <person name="Silva A.S."/>
            <person name="Bon E.P.S."/>
            <person name="Mendes T.D."/>
            <person name="Damaso M.C.T."/>
            <person name="Favaro L.C.L."/>
        </authorList>
    </citation>
    <scope>NUCLEOTIDE SEQUENCE [LARGE SCALE GENOMIC DNA]</scope>
    <source>
        <strain evidence="7 8">CFAM-422</strain>
    </source>
</reference>
<comment type="caution">
    <text evidence="7">The sequence shown here is derived from an EMBL/GenBank/DDBJ whole genome shotgun (WGS) entry which is preliminary data.</text>
</comment>
<comment type="similarity">
    <text evidence="1">Belongs to the carbon-nitrogen hydrolase superfamily. Nitrilase family.</text>
</comment>
<evidence type="ECO:0000256" key="1">
    <source>
        <dbReference type="ARBA" id="ARBA00008129"/>
    </source>
</evidence>
<dbReference type="PROSITE" id="PS00920">
    <property type="entry name" value="NITRIL_CHT_1"/>
    <property type="match status" value="1"/>
</dbReference>
<dbReference type="Gene3D" id="3.60.110.10">
    <property type="entry name" value="Carbon-nitrogen hydrolase"/>
    <property type="match status" value="1"/>
</dbReference>
<evidence type="ECO:0000256" key="3">
    <source>
        <dbReference type="ARBA" id="ARBA00036406"/>
    </source>
</evidence>
<dbReference type="InterPro" id="IPR003010">
    <property type="entry name" value="C-N_Hydrolase"/>
</dbReference>
<organism evidence="7 8">
    <name type="scientific">Trichoderma lentiforme</name>
    <dbReference type="NCBI Taxonomy" id="1567552"/>
    <lineage>
        <taxon>Eukaryota</taxon>
        <taxon>Fungi</taxon>
        <taxon>Dikarya</taxon>
        <taxon>Ascomycota</taxon>
        <taxon>Pezizomycotina</taxon>
        <taxon>Sordariomycetes</taxon>
        <taxon>Hypocreomycetidae</taxon>
        <taxon>Hypocreales</taxon>
        <taxon>Hypocreaceae</taxon>
        <taxon>Trichoderma</taxon>
    </lineage>
</organism>
<dbReference type="Pfam" id="PF00795">
    <property type="entry name" value="CN_hydrolase"/>
    <property type="match status" value="1"/>
</dbReference>
<dbReference type="EMBL" id="QLNT01000012">
    <property type="protein sequence ID" value="KAF3069183.1"/>
    <property type="molecule type" value="Genomic_DNA"/>
</dbReference>
<dbReference type="InterPro" id="IPR044149">
    <property type="entry name" value="Nitrilases_CHs"/>
</dbReference>
<evidence type="ECO:0000313" key="7">
    <source>
        <dbReference type="EMBL" id="KAF3069183.1"/>
    </source>
</evidence>
<dbReference type="GO" id="GO:0000257">
    <property type="term" value="F:nitrilase activity"/>
    <property type="evidence" value="ECO:0007669"/>
    <property type="project" value="UniProtKB-EC"/>
</dbReference>
<sequence length="321" mass="34759">MASNSRIVKAAAVQAEPVWLDLESTIAKTCRLIKEAASNGAQIVSFPEAFVPGYPAWIWVRAMDFETNIRYADNSLSINSEEMERLKACAAENNIVVCLGYSEREGNSLYIGQCTIDNNGELVMSRRKLKPVHMERTIFGDGNGPSLNNVATTGVGRVGQLSCADHFNPLLVYNTYSQGEEIHCAAWPPVAPHPGGPAPYSMADEGKPAVASFSSVYSMQAQCFTLHSTAVISQPSIEKLGVEQTPLFNQPGGGNARIYGPDGRLLTKDLPPSEEGMVYADLDMSLITKEKGFLDNCGHAGRPELLWLGRNASHQGPVRSV</sequence>
<keyword evidence="8" id="KW-1185">Reference proteome</keyword>
<name>A0A9P4XDJ4_9HYPO</name>
<protein>
    <recommendedName>
        <fullName evidence="4">nitrilase</fullName>
        <ecNumber evidence="4">3.5.5.1</ecNumber>
    </recommendedName>
</protein>
<accession>A0A9P4XDJ4</accession>
<evidence type="ECO:0000313" key="8">
    <source>
        <dbReference type="Proteomes" id="UP000801864"/>
    </source>
</evidence>
<feature type="domain" description="CN hydrolase" evidence="6">
    <location>
        <begin position="8"/>
        <end position="284"/>
    </location>
</feature>
<dbReference type="AlphaFoldDB" id="A0A9P4XDJ4"/>
<evidence type="ECO:0000256" key="4">
    <source>
        <dbReference type="ARBA" id="ARBA00039045"/>
    </source>
</evidence>
<keyword evidence="2" id="KW-0378">Hydrolase</keyword>
<dbReference type="InterPro" id="IPR036526">
    <property type="entry name" value="C-N_Hydrolase_sf"/>
</dbReference>
<evidence type="ECO:0000256" key="5">
    <source>
        <dbReference type="PROSITE-ProRule" id="PRU10139"/>
    </source>
</evidence>
<dbReference type="PROSITE" id="PS50263">
    <property type="entry name" value="CN_HYDROLASE"/>
    <property type="match status" value="1"/>
</dbReference>
<dbReference type="Proteomes" id="UP000801864">
    <property type="component" value="Unassembled WGS sequence"/>
</dbReference>
<dbReference type="PANTHER" id="PTHR46044">
    <property type="entry name" value="NITRILASE"/>
    <property type="match status" value="1"/>
</dbReference>
<evidence type="ECO:0000259" key="6">
    <source>
        <dbReference type="PROSITE" id="PS50263"/>
    </source>
</evidence>
<dbReference type="EC" id="3.5.5.1" evidence="4"/>
<gene>
    <name evidence="7" type="ORF">CFAM422_007479</name>
</gene>
<dbReference type="CDD" id="cd07564">
    <property type="entry name" value="nitrilases_CHs"/>
    <property type="match status" value="1"/>
</dbReference>